<dbReference type="EC" id="6.3.3.1" evidence="4 15"/>
<evidence type="ECO:0000256" key="9">
    <source>
        <dbReference type="ARBA" id="ARBA00022755"/>
    </source>
</evidence>
<name>A0A543PQ72_9MICO</name>
<evidence type="ECO:0000256" key="13">
    <source>
        <dbReference type="ARBA" id="ARBA00033093"/>
    </source>
</evidence>
<dbReference type="Pfam" id="PF02769">
    <property type="entry name" value="AIRS_C"/>
    <property type="match status" value="1"/>
</dbReference>
<comment type="caution">
    <text evidence="18">The sequence shown here is derived from an EMBL/GenBank/DDBJ whole genome shotgun (WGS) entry which is preliminary data.</text>
</comment>
<gene>
    <name evidence="15" type="primary">purM</name>
    <name evidence="18" type="ORF">FHX52_2913</name>
</gene>
<dbReference type="EMBL" id="VFQF01000002">
    <property type="protein sequence ID" value="TQN46207.1"/>
    <property type="molecule type" value="Genomic_DNA"/>
</dbReference>
<comment type="similarity">
    <text evidence="3 15">Belongs to the AIR synthase family.</text>
</comment>
<dbReference type="NCBIfam" id="TIGR00878">
    <property type="entry name" value="purM"/>
    <property type="match status" value="1"/>
</dbReference>
<evidence type="ECO:0000256" key="6">
    <source>
        <dbReference type="ARBA" id="ARBA00022490"/>
    </source>
</evidence>
<dbReference type="Proteomes" id="UP000320085">
    <property type="component" value="Unassembled WGS sequence"/>
</dbReference>
<dbReference type="GO" id="GO:0005524">
    <property type="term" value="F:ATP binding"/>
    <property type="evidence" value="ECO:0007669"/>
    <property type="project" value="UniProtKB-KW"/>
</dbReference>
<accession>A0A543PQ72</accession>
<dbReference type="InterPro" id="IPR016188">
    <property type="entry name" value="PurM-like_N"/>
</dbReference>
<evidence type="ECO:0000256" key="4">
    <source>
        <dbReference type="ARBA" id="ARBA00013047"/>
    </source>
</evidence>
<dbReference type="InterPro" id="IPR036921">
    <property type="entry name" value="PurM-like_N_sf"/>
</dbReference>
<dbReference type="AlphaFoldDB" id="A0A543PQ72"/>
<dbReference type="GO" id="GO:0004641">
    <property type="term" value="F:phosphoribosylformylglycinamidine cyclo-ligase activity"/>
    <property type="evidence" value="ECO:0007669"/>
    <property type="project" value="UniProtKB-UniRule"/>
</dbReference>
<dbReference type="Gene3D" id="3.90.650.10">
    <property type="entry name" value="PurM-like C-terminal domain"/>
    <property type="match status" value="1"/>
</dbReference>
<dbReference type="HAMAP" id="MF_00741">
    <property type="entry name" value="AIRS"/>
    <property type="match status" value="1"/>
</dbReference>
<sequence length="394" mass="40912">MVWSPRVVTSIGTCRGAGRVGQVSDAPITYASAGVDVEAGDKAVELMKESVRRATRPEVLGGLGGFAGMFDASAIARMSRPILATSTDGVGTKVAIAQALDKHDTIGFDLVGMVVDDIVVCGAEPLFMTDYIATGKVVPERIAAIVGGIARACEEAGVALVGGETAEHPGLLEPDEYDVAGAATGVVEYAAVLGPQRVADGDVVVALASSGLHSNGYSLVRRVIESAGWALDRHVDDFGRTLGEELLEPTRIYTRPLLDLIAADGIDVHALSHVTGGGLAANLARVLPAGTYARLDRSTWTPPAVFRTIQDLGRVPQADIERTLNQGIGFVAVLPEAQAERAIELSRAGGIPAWRLGDVTTLERADIEAGTEVVRGAKGVDGGSVQVVGQHPTT</sequence>
<evidence type="ECO:0000313" key="18">
    <source>
        <dbReference type="EMBL" id="TQN46207.1"/>
    </source>
</evidence>
<dbReference type="UniPathway" id="UPA00074">
    <property type="reaction ID" value="UER00129"/>
</dbReference>
<dbReference type="FunFam" id="3.30.1330.10:FF:000001">
    <property type="entry name" value="Phosphoribosylformylglycinamidine cyclo-ligase"/>
    <property type="match status" value="1"/>
</dbReference>
<dbReference type="Gene3D" id="3.30.1330.10">
    <property type="entry name" value="PurM-like, N-terminal domain"/>
    <property type="match status" value="1"/>
</dbReference>
<dbReference type="InterPro" id="IPR010918">
    <property type="entry name" value="PurM-like_C_dom"/>
</dbReference>
<feature type="domain" description="PurM-like C-terminal" evidence="17">
    <location>
        <begin position="200"/>
        <end position="361"/>
    </location>
</feature>
<evidence type="ECO:0000259" key="16">
    <source>
        <dbReference type="Pfam" id="PF00586"/>
    </source>
</evidence>
<evidence type="ECO:0000256" key="14">
    <source>
        <dbReference type="ARBA" id="ARBA00049057"/>
    </source>
</evidence>
<comment type="subcellular location">
    <subcellularLocation>
        <location evidence="1 15">Cytoplasm</location>
    </subcellularLocation>
</comment>
<keyword evidence="8 15" id="KW-0547">Nucleotide-binding</keyword>
<dbReference type="GO" id="GO:0006189">
    <property type="term" value="P:'de novo' IMP biosynthetic process"/>
    <property type="evidence" value="ECO:0007669"/>
    <property type="project" value="UniProtKB-UniRule"/>
</dbReference>
<feature type="domain" description="PurM-like N-terminal" evidence="16">
    <location>
        <begin position="79"/>
        <end position="187"/>
    </location>
</feature>
<evidence type="ECO:0000256" key="10">
    <source>
        <dbReference type="ARBA" id="ARBA00022840"/>
    </source>
</evidence>
<dbReference type="SUPFAM" id="SSF55326">
    <property type="entry name" value="PurM N-terminal domain-like"/>
    <property type="match status" value="1"/>
</dbReference>
<protein>
    <recommendedName>
        <fullName evidence="5 15">Phosphoribosylformylglycinamidine cyclo-ligase</fullName>
        <ecNumber evidence="4 15">6.3.3.1</ecNumber>
    </recommendedName>
    <alternativeName>
        <fullName evidence="12 15">AIR synthase</fullName>
    </alternativeName>
    <alternativeName>
        <fullName evidence="13 15">AIRS</fullName>
    </alternativeName>
    <alternativeName>
        <fullName evidence="11 15">Phosphoribosyl-aminoimidazole synthetase</fullName>
    </alternativeName>
</protein>
<dbReference type="InterPro" id="IPR004733">
    <property type="entry name" value="PurM_cligase"/>
</dbReference>
<dbReference type="SUPFAM" id="SSF56042">
    <property type="entry name" value="PurM C-terminal domain-like"/>
    <property type="match status" value="1"/>
</dbReference>
<evidence type="ECO:0000313" key="19">
    <source>
        <dbReference type="Proteomes" id="UP000320085"/>
    </source>
</evidence>
<dbReference type="GO" id="GO:0004637">
    <property type="term" value="F:phosphoribosylamine-glycine ligase activity"/>
    <property type="evidence" value="ECO:0007669"/>
    <property type="project" value="TreeGrafter"/>
</dbReference>
<keyword evidence="7 15" id="KW-0436">Ligase</keyword>
<comment type="catalytic activity">
    <reaction evidence="14 15">
        <text>2-formamido-N(1)-(5-O-phospho-beta-D-ribosyl)acetamidine + ATP = 5-amino-1-(5-phospho-beta-D-ribosyl)imidazole + ADP + phosphate + H(+)</text>
        <dbReference type="Rhea" id="RHEA:23032"/>
        <dbReference type="ChEBI" id="CHEBI:15378"/>
        <dbReference type="ChEBI" id="CHEBI:30616"/>
        <dbReference type="ChEBI" id="CHEBI:43474"/>
        <dbReference type="ChEBI" id="CHEBI:137981"/>
        <dbReference type="ChEBI" id="CHEBI:147287"/>
        <dbReference type="ChEBI" id="CHEBI:456216"/>
        <dbReference type="EC" id="6.3.3.1"/>
    </reaction>
</comment>
<evidence type="ECO:0000256" key="8">
    <source>
        <dbReference type="ARBA" id="ARBA00022741"/>
    </source>
</evidence>
<evidence type="ECO:0000256" key="3">
    <source>
        <dbReference type="ARBA" id="ARBA00010280"/>
    </source>
</evidence>
<keyword evidence="6 15" id="KW-0963">Cytoplasm</keyword>
<evidence type="ECO:0000256" key="7">
    <source>
        <dbReference type="ARBA" id="ARBA00022598"/>
    </source>
</evidence>
<evidence type="ECO:0000256" key="1">
    <source>
        <dbReference type="ARBA" id="ARBA00004496"/>
    </source>
</evidence>
<keyword evidence="10 15" id="KW-0067">ATP-binding</keyword>
<dbReference type="InterPro" id="IPR036676">
    <property type="entry name" value="PurM-like_C_sf"/>
</dbReference>
<evidence type="ECO:0000256" key="11">
    <source>
        <dbReference type="ARBA" id="ARBA00031908"/>
    </source>
</evidence>
<organism evidence="18 19">
    <name type="scientific">Humibacillus xanthopallidus</name>
    <dbReference type="NCBI Taxonomy" id="412689"/>
    <lineage>
        <taxon>Bacteria</taxon>
        <taxon>Bacillati</taxon>
        <taxon>Actinomycetota</taxon>
        <taxon>Actinomycetes</taxon>
        <taxon>Micrococcales</taxon>
        <taxon>Intrasporangiaceae</taxon>
        <taxon>Humibacillus</taxon>
    </lineage>
</organism>
<dbReference type="PANTHER" id="PTHR10520">
    <property type="entry name" value="TRIFUNCTIONAL PURINE BIOSYNTHETIC PROTEIN ADENOSINE-3-RELATED"/>
    <property type="match status" value="1"/>
</dbReference>
<evidence type="ECO:0000259" key="17">
    <source>
        <dbReference type="Pfam" id="PF02769"/>
    </source>
</evidence>
<evidence type="ECO:0000256" key="15">
    <source>
        <dbReference type="HAMAP-Rule" id="MF_00741"/>
    </source>
</evidence>
<dbReference type="GO" id="GO:0005829">
    <property type="term" value="C:cytosol"/>
    <property type="evidence" value="ECO:0007669"/>
    <property type="project" value="TreeGrafter"/>
</dbReference>
<comment type="pathway">
    <text evidence="2 15">Purine metabolism; IMP biosynthesis via de novo pathway; 5-amino-1-(5-phospho-D-ribosyl)imidazole from N(2)-formyl-N(1)-(5-phospho-D-ribosyl)glycinamide: step 2/2.</text>
</comment>
<dbReference type="PANTHER" id="PTHR10520:SF12">
    <property type="entry name" value="TRIFUNCTIONAL PURINE BIOSYNTHETIC PROTEIN ADENOSINE-3"/>
    <property type="match status" value="1"/>
</dbReference>
<dbReference type="FunFam" id="3.90.650.10:FF:000011">
    <property type="entry name" value="Phosphoribosylformylglycinamidine cyclo-ligase"/>
    <property type="match status" value="1"/>
</dbReference>
<evidence type="ECO:0000256" key="5">
    <source>
        <dbReference type="ARBA" id="ARBA00020367"/>
    </source>
</evidence>
<dbReference type="Pfam" id="PF00586">
    <property type="entry name" value="AIRS"/>
    <property type="match status" value="1"/>
</dbReference>
<dbReference type="CDD" id="cd02196">
    <property type="entry name" value="PurM"/>
    <property type="match status" value="1"/>
</dbReference>
<dbReference type="GO" id="GO:0046084">
    <property type="term" value="P:adenine biosynthetic process"/>
    <property type="evidence" value="ECO:0007669"/>
    <property type="project" value="TreeGrafter"/>
</dbReference>
<keyword evidence="9 15" id="KW-0658">Purine biosynthesis</keyword>
<proteinExistence type="inferred from homology"/>
<evidence type="ECO:0000256" key="2">
    <source>
        <dbReference type="ARBA" id="ARBA00004686"/>
    </source>
</evidence>
<evidence type="ECO:0000256" key="12">
    <source>
        <dbReference type="ARBA" id="ARBA00032931"/>
    </source>
</evidence>
<reference evidence="18 19" key="1">
    <citation type="submission" date="2019-06" db="EMBL/GenBank/DDBJ databases">
        <title>Sequencing the genomes of 1000 actinobacteria strains.</title>
        <authorList>
            <person name="Klenk H.-P."/>
        </authorList>
    </citation>
    <scope>NUCLEOTIDE SEQUENCE [LARGE SCALE GENOMIC DNA]</scope>
    <source>
        <strain evidence="18 19">DSM 21776</strain>
    </source>
</reference>